<organism evidence="1 2">
    <name type="scientific">Nostocoides veronense</name>
    <dbReference type="NCBI Taxonomy" id="330836"/>
    <lineage>
        <taxon>Bacteria</taxon>
        <taxon>Bacillati</taxon>
        <taxon>Actinomycetota</taxon>
        <taxon>Actinomycetes</taxon>
        <taxon>Micrococcales</taxon>
        <taxon>Intrasporangiaceae</taxon>
        <taxon>Nostocoides</taxon>
    </lineage>
</organism>
<evidence type="ECO:0000313" key="2">
    <source>
        <dbReference type="Proteomes" id="UP001499938"/>
    </source>
</evidence>
<dbReference type="RefSeq" id="WP_344088192.1">
    <property type="nucleotide sequence ID" value="NZ_BAAAPO010000053.1"/>
</dbReference>
<proteinExistence type="predicted"/>
<protein>
    <submittedName>
        <fullName evidence="1">Uncharacterized protein</fullName>
    </submittedName>
</protein>
<comment type="caution">
    <text evidence="1">The sequence shown here is derived from an EMBL/GenBank/DDBJ whole genome shotgun (WGS) entry which is preliminary data.</text>
</comment>
<name>A0ABN2M282_9MICO</name>
<sequence>MSGIRLGLDRQAWVTRARVAGGPAYRRAKREWQCRRCGADWVCYLEANGQVMRWNWQTGATTTVSTS</sequence>
<keyword evidence="2" id="KW-1185">Reference proteome</keyword>
<evidence type="ECO:0000313" key="1">
    <source>
        <dbReference type="EMBL" id="GAA1807084.1"/>
    </source>
</evidence>
<reference evidence="1 2" key="1">
    <citation type="journal article" date="2019" name="Int. J. Syst. Evol. Microbiol.">
        <title>The Global Catalogue of Microorganisms (GCM) 10K type strain sequencing project: providing services to taxonomists for standard genome sequencing and annotation.</title>
        <authorList>
            <consortium name="The Broad Institute Genomics Platform"/>
            <consortium name="The Broad Institute Genome Sequencing Center for Infectious Disease"/>
            <person name="Wu L."/>
            <person name="Ma J."/>
        </authorList>
    </citation>
    <scope>NUCLEOTIDE SEQUENCE [LARGE SCALE GENOMIC DNA]</scope>
    <source>
        <strain evidence="1 2">JCM 15592</strain>
    </source>
</reference>
<dbReference type="EMBL" id="BAAAPO010000053">
    <property type="protein sequence ID" value="GAA1807084.1"/>
    <property type="molecule type" value="Genomic_DNA"/>
</dbReference>
<gene>
    <name evidence="1" type="ORF">GCM10009811_33260</name>
</gene>
<dbReference type="Proteomes" id="UP001499938">
    <property type="component" value="Unassembled WGS sequence"/>
</dbReference>
<accession>A0ABN2M282</accession>